<keyword evidence="7" id="KW-1185">Reference proteome</keyword>
<reference evidence="6" key="1">
    <citation type="submission" date="2022-11" db="EMBL/GenBank/DDBJ databases">
        <title>Minimal conservation of predation-associated metabolite biosynthetic gene clusters underscores biosynthetic potential of Myxococcota including descriptions for ten novel species: Archangium lansinium sp. nov., Myxococcus landrumus sp. nov., Nannocystis bai.</title>
        <authorList>
            <person name="Ahearne A."/>
            <person name="Stevens C."/>
            <person name="Phillips K."/>
        </authorList>
    </citation>
    <scope>NUCLEOTIDE SEQUENCE</scope>
    <source>
        <strain evidence="6">Na p29</strain>
    </source>
</reference>
<protein>
    <recommendedName>
        <fullName evidence="5">ATP-dependent RNA helicase SUV3 DEXQ-box helicase domain-containing protein</fullName>
    </recommendedName>
</protein>
<evidence type="ECO:0000259" key="5">
    <source>
        <dbReference type="Pfam" id="PF22527"/>
    </source>
</evidence>
<name>A0A9X3EZN6_9BACT</name>
<dbReference type="GO" id="GO:0005524">
    <property type="term" value="F:ATP binding"/>
    <property type="evidence" value="ECO:0007669"/>
    <property type="project" value="UniProtKB-KW"/>
</dbReference>
<accession>A0A9X3EZN6</accession>
<sequence length="108" mass="11749">MSTITALLGPTNTGKTHRAVTQLLSHRTGVIGLPLRLLAREVYDRLTAEVGEAAVALVTGEEKRVPARPRYWVCTVESMPEGKDVEFLAVDEIQRRATASADMSSRTG</sequence>
<dbReference type="Gene3D" id="3.40.50.300">
    <property type="entry name" value="P-loop containing nucleotide triphosphate hydrolases"/>
    <property type="match status" value="1"/>
</dbReference>
<dbReference type="Proteomes" id="UP001150924">
    <property type="component" value="Unassembled WGS sequence"/>
</dbReference>
<evidence type="ECO:0000256" key="2">
    <source>
        <dbReference type="ARBA" id="ARBA00022801"/>
    </source>
</evidence>
<gene>
    <name evidence="6" type="ORF">OV079_25450</name>
</gene>
<dbReference type="InterPro" id="IPR055206">
    <property type="entry name" value="DEXQc_SUV3"/>
</dbReference>
<dbReference type="InterPro" id="IPR050699">
    <property type="entry name" value="RNA-DNA_Helicase"/>
</dbReference>
<evidence type="ECO:0000313" key="6">
    <source>
        <dbReference type="EMBL" id="MCY1008841.1"/>
    </source>
</evidence>
<dbReference type="EMBL" id="JAPNKE010000002">
    <property type="protein sequence ID" value="MCY1008841.1"/>
    <property type="molecule type" value="Genomic_DNA"/>
</dbReference>
<evidence type="ECO:0000256" key="3">
    <source>
        <dbReference type="ARBA" id="ARBA00022806"/>
    </source>
</evidence>
<dbReference type="RefSeq" id="WP_267771465.1">
    <property type="nucleotide sequence ID" value="NZ_JAPNKE010000002.1"/>
</dbReference>
<comment type="caution">
    <text evidence="6">The sequence shown here is derived from an EMBL/GenBank/DDBJ whole genome shotgun (WGS) entry which is preliminary data.</text>
</comment>
<proteinExistence type="predicted"/>
<dbReference type="GO" id="GO:0004386">
    <property type="term" value="F:helicase activity"/>
    <property type="evidence" value="ECO:0007669"/>
    <property type="project" value="UniProtKB-KW"/>
</dbReference>
<dbReference type="PANTHER" id="PTHR12131:SF1">
    <property type="entry name" value="ATP-DEPENDENT RNA HELICASE SUPV3L1, MITOCHONDRIAL-RELATED"/>
    <property type="match status" value="1"/>
</dbReference>
<dbReference type="InterPro" id="IPR027417">
    <property type="entry name" value="P-loop_NTPase"/>
</dbReference>
<evidence type="ECO:0000256" key="1">
    <source>
        <dbReference type="ARBA" id="ARBA00022741"/>
    </source>
</evidence>
<keyword evidence="4" id="KW-0067">ATP-binding</keyword>
<keyword evidence="2" id="KW-0378">Hydrolase</keyword>
<keyword evidence="3" id="KW-0347">Helicase</keyword>
<dbReference type="Pfam" id="PF22527">
    <property type="entry name" value="DEXQc_Suv3"/>
    <property type="match status" value="1"/>
</dbReference>
<feature type="domain" description="ATP-dependent RNA helicase SUV3 DEXQ-box helicase" evidence="5">
    <location>
        <begin position="4"/>
        <end position="95"/>
    </location>
</feature>
<dbReference type="AlphaFoldDB" id="A0A9X3EZN6"/>
<dbReference type="GO" id="GO:0016787">
    <property type="term" value="F:hydrolase activity"/>
    <property type="evidence" value="ECO:0007669"/>
    <property type="project" value="UniProtKB-KW"/>
</dbReference>
<evidence type="ECO:0000256" key="4">
    <source>
        <dbReference type="ARBA" id="ARBA00022840"/>
    </source>
</evidence>
<keyword evidence="1" id="KW-0547">Nucleotide-binding</keyword>
<dbReference type="SUPFAM" id="SSF52540">
    <property type="entry name" value="P-loop containing nucleoside triphosphate hydrolases"/>
    <property type="match status" value="1"/>
</dbReference>
<organism evidence="6 7">
    <name type="scientific">Nannocystis pusilla</name>
    <dbReference type="NCBI Taxonomy" id="889268"/>
    <lineage>
        <taxon>Bacteria</taxon>
        <taxon>Pseudomonadati</taxon>
        <taxon>Myxococcota</taxon>
        <taxon>Polyangia</taxon>
        <taxon>Nannocystales</taxon>
        <taxon>Nannocystaceae</taxon>
        <taxon>Nannocystis</taxon>
    </lineage>
</organism>
<evidence type="ECO:0000313" key="7">
    <source>
        <dbReference type="Proteomes" id="UP001150924"/>
    </source>
</evidence>
<dbReference type="PANTHER" id="PTHR12131">
    <property type="entry name" value="ATP-DEPENDENT RNA AND DNA HELICASE"/>
    <property type="match status" value="1"/>
</dbReference>